<dbReference type="CDD" id="cd06466">
    <property type="entry name" value="p23_CS_SGT1_like"/>
    <property type="match status" value="1"/>
</dbReference>
<dbReference type="VEuPathDB" id="FungiDB:A1O9_01634"/>
<evidence type="ECO:0000313" key="6">
    <source>
        <dbReference type="Proteomes" id="UP000027920"/>
    </source>
</evidence>
<dbReference type="PROSITE" id="PS51203">
    <property type="entry name" value="CS"/>
    <property type="match status" value="1"/>
</dbReference>
<comment type="caution">
    <text evidence="5">The sequence shown here is derived from an EMBL/GenBank/DDBJ whole genome shotgun (WGS) entry which is preliminary data.</text>
</comment>
<feature type="domain" description="SGS" evidence="3">
    <location>
        <begin position="344"/>
        <end position="457"/>
    </location>
</feature>
<dbReference type="Pfam" id="PF04969">
    <property type="entry name" value="CS"/>
    <property type="match status" value="1"/>
</dbReference>
<comment type="similarity">
    <text evidence="1">Belongs to the SGT1 family.</text>
</comment>
<name>A0A072PUX1_9EURO</name>
<protein>
    <recommendedName>
        <fullName evidence="7">SGS-domain-containing protein</fullName>
    </recommendedName>
</protein>
<dbReference type="PANTHER" id="PTHR45862">
    <property type="entry name" value="PROTEIN SGT1 HOMOLOG"/>
    <property type="match status" value="1"/>
</dbReference>
<reference evidence="5 6" key="1">
    <citation type="submission" date="2013-03" db="EMBL/GenBank/DDBJ databases">
        <title>The Genome Sequence of Exophiala aquamarina CBS 119918.</title>
        <authorList>
            <consortium name="The Broad Institute Genomics Platform"/>
            <person name="Cuomo C."/>
            <person name="de Hoog S."/>
            <person name="Gorbushina A."/>
            <person name="Walker B."/>
            <person name="Young S.K."/>
            <person name="Zeng Q."/>
            <person name="Gargeya S."/>
            <person name="Fitzgerald M."/>
            <person name="Haas B."/>
            <person name="Abouelleil A."/>
            <person name="Allen A.W."/>
            <person name="Alvarado L."/>
            <person name="Arachchi H.M."/>
            <person name="Berlin A.M."/>
            <person name="Chapman S.B."/>
            <person name="Gainer-Dewar J."/>
            <person name="Goldberg J."/>
            <person name="Griggs A."/>
            <person name="Gujja S."/>
            <person name="Hansen M."/>
            <person name="Howarth C."/>
            <person name="Imamovic A."/>
            <person name="Ireland A."/>
            <person name="Larimer J."/>
            <person name="McCowan C."/>
            <person name="Murphy C."/>
            <person name="Pearson M."/>
            <person name="Poon T.W."/>
            <person name="Priest M."/>
            <person name="Roberts A."/>
            <person name="Saif S."/>
            <person name="Shea T."/>
            <person name="Sisk P."/>
            <person name="Sykes S."/>
            <person name="Wortman J."/>
            <person name="Nusbaum C."/>
            <person name="Birren B."/>
        </authorList>
    </citation>
    <scope>NUCLEOTIDE SEQUENCE [LARGE SCALE GENOMIC DNA]</scope>
    <source>
        <strain evidence="5 6">CBS 119918</strain>
    </source>
</reference>
<dbReference type="InterPro" id="IPR011990">
    <property type="entry name" value="TPR-like_helical_dom_sf"/>
</dbReference>
<dbReference type="InterPro" id="IPR007699">
    <property type="entry name" value="SGS_dom"/>
</dbReference>
<dbReference type="AlphaFoldDB" id="A0A072PUX1"/>
<dbReference type="EMBL" id="AMGV01000001">
    <property type="protein sequence ID" value="KEF63656.1"/>
    <property type="molecule type" value="Genomic_DNA"/>
</dbReference>
<gene>
    <name evidence="5" type="ORF">A1O9_01634</name>
</gene>
<evidence type="ECO:0000256" key="2">
    <source>
        <dbReference type="SAM" id="MobiDB-lite"/>
    </source>
</evidence>
<dbReference type="OrthoDB" id="1898560at2759"/>
<proteinExistence type="inferred from homology"/>
<dbReference type="GeneID" id="25276580"/>
<evidence type="ECO:0000259" key="3">
    <source>
        <dbReference type="PROSITE" id="PS51048"/>
    </source>
</evidence>
<feature type="compositionally biased region" description="Acidic residues" evidence="2">
    <location>
        <begin position="392"/>
        <end position="402"/>
    </location>
</feature>
<dbReference type="SUPFAM" id="SSF48452">
    <property type="entry name" value="TPR-like"/>
    <property type="match status" value="1"/>
</dbReference>
<feature type="domain" description="CS" evidence="4">
    <location>
        <begin position="205"/>
        <end position="298"/>
    </location>
</feature>
<dbReference type="HOGENOM" id="CLU_039532_3_1_1"/>
<dbReference type="Proteomes" id="UP000027920">
    <property type="component" value="Unassembled WGS sequence"/>
</dbReference>
<dbReference type="SUPFAM" id="SSF49764">
    <property type="entry name" value="HSP20-like chaperones"/>
    <property type="match status" value="1"/>
</dbReference>
<feature type="region of interest" description="Disordered" evidence="2">
    <location>
        <begin position="181"/>
        <end position="204"/>
    </location>
</feature>
<feature type="compositionally biased region" description="Polar residues" evidence="2">
    <location>
        <begin position="335"/>
        <end position="352"/>
    </location>
</feature>
<dbReference type="GO" id="GO:0051087">
    <property type="term" value="F:protein-folding chaperone binding"/>
    <property type="evidence" value="ECO:0007669"/>
    <property type="project" value="InterPro"/>
</dbReference>
<evidence type="ECO:0008006" key="7">
    <source>
        <dbReference type="Google" id="ProtNLM"/>
    </source>
</evidence>
<dbReference type="Gene3D" id="2.60.40.790">
    <property type="match status" value="1"/>
</dbReference>
<feature type="compositionally biased region" description="Basic and acidic residues" evidence="2">
    <location>
        <begin position="355"/>
        <end position="365"/>
    </location>
</feature>
<dbReference type="STRING" id="1182545.A0A072PUX1"/>
<accession>A0A072PUX1</accession>
<feature type="region of interest" description="Disordered" evidence="2">
    <location>
        <begin position="335"/>
        <end position="402"/>
    </location>
</feature>
<evidence type="ECO:0000259" key="4">
    <source>
        <dbReference type="PROSITE" id="PS51203"/>
    </source>
</evidence>
<dbReference type="RefSeq" id="XP_013266246.1">
    <property type="nucleotide sequence ID" value="XM_013410792.1"/>
</dbReference>
<dbReference type="InterPro" id="IPR044563">
    <property type="entry name" value="Sgt1-like"/>
</dbReference>
<organism evidence="5 6">
    <name type="scientific">Exophiala aquamarina CBS 119918</name>
    <dbReference type="NCBI Taxonomy" id="1182545"/>
    <lineage>
        <taxon>Eukaryota</taxon>
        <taxon>Fungi</taxon>
        <taxon>Dikarya</taxon>
        <taxon>Ascomycota</taxon>
        <taxon>Pezizomycotina</taxon>
        <taxon>Eurotiomycetes</taxon>
        <taxon>Chaetothyriomycetidae</taxon>
        <taxon>Chaetothyriales</taxon>
        <taxon>Herpotrichiellaceae</taxon>
        <taxon>Exophiala</taxon>
    </lineage>
</organism>
<dbReference type="InterPro" id="IPR008978">
    <property type="entry name" value="HSP20-like_chaperone"/>
</dbReference>
<evidence type="ECO:0000313" key="5">
    <source>
        <dbReference type="EMBL" id="KEF63656.1"/>
    </source>
</evidence>
<dbReference type="Pfam" id="PF05002">
    <property type="entry name" value="SGS"/>
    <property type="match status" value="1"/>
</dbReference>
<dbReference type="InterPro" id="IPR007052">
    <property type="entry name" value="CS_dom"/>
</dbReference>
<sequence length="457" mass="50258">MADAAARGSNALAKSDFPLALSEFTKASIEIPTSPDFRIQRSIAFTRIKPTRHDLALKDAEYAVLFAQKRAKREKIQAAQQRRVVSLYGLGRYADAQFILSTMERWRPADNKPAKMEGDMWKARVETKLKALEEPQQVTAKEYPEIGIPTEAELKAELKAQLRPDGSYIFPEDVTSETIQAKTLESSSSGTTKEQLRPQSTTSTMTKIRHEWYQNPQNVTLTLYAKGVAKDKAQIDIKNDSVSVSFPHPANPSSTFDLSVDPLFALIDSSHSKATIMSTKIEITLKKAVPGQKWHNLEGTEPLTNKIVTNENISASSTDEAAPVAAISTLDSSALASDTQKAPSYPTSSRSGPKNWDKVADDLHAQSKVKKAKSKKSSEDDKMQSTSNPSSEAEDVDSDFEGGDAVDGFFKKLYAGADEDTRRAMMKSFYESNGTALSTNWSEVGKGKVEEVKSKDD</sequence>
<keyword evidence="6" id="KW-1185">Reference proteome</keyword>
<dbReference type="Gene3D" id="1.25.40.10">
    <property type="entry name" value="Tetratricopeptide repeat domain"/>
    <property type="match status" value="1"/>
</dbReference>
<evidence type="ECO:0000256" key="1">
    <source>
        <dbReference type="ARBA" id="ARBA00008509"/>
    </source>
</evidence>
<dbReference type="PROSITE" id="PS51048">
    <property type="entry name" value="SGS"/>
    <property type="match status" value="1"/>
</dbReference>